<dbReference type="Gene3D" id="1.10.10.10">
    <property type="entry name" value="Winged helix-like DNA-binding domain superfamily/Winged helix DNA-binding domain"/>
    <property type="match status" value="1"/>
</dbReference>
<keyword evidence="1" id="KW-0805">Transcription regulation</keyword>
<dbReference type="AlphaFoldDB" id="A0A1H6FNX0"/>
<dbReference type="EMBL" id="FNWJ01000001">
    <property type="protein sequence ID" value="SEH11455.1"/>
    <property type="molecule type" value="Genomic_DNA"/>
</dbReference>
<evidence type="ECO:0000256" key="2">
    <source>
        <dbReference type="ARBA" id="ARBA00023125"/>
    </source>
</evidence>
<dbReference type="Gene3D" id="2.60.120.10">
    <property type="entry name" value="Jelly Rolls"/>
    <property type="match status" value="1"/>
</dbReference>
<keyword evidence="2" id="KW-0238">DNA-binding</keyword>
<organism evidence="7 8">
    <name type="scientific">Thermoleophilum album</name>
    <dbReference type="NCBI Taxonomy" id="29539"/>
    <lineage>
        <taxon>Bacteria</taxon>
        <taxon>Bacillati</taxon>
        <taxon>Actinomycetota</taxon>
        <taxon>Thermoleophilia</taxon>
        <taxon>Thermoleophilales</taxon>
        <taxon>Thermoleophilaceae</taxon>
        <taxon>Thermoleophilum</taxon>
    </lineage>
</organism>
<feature type="region of interest" description="Disordered" evidence="4">
    <location>
        <begin position="1"/>
        <end position="34"/>
    </location>
</feature>
<dbReference type="PANTHER" id="PTHR24567:SF74">
    <property type="entry name" value="HTH-TYPE TRANSCRIPTIONAL REGULATOR ARCR"/>
    <property type="match status" value="1"/>
</dbReference>
<dbReference type="SUPFAM" id="SSF51206">
    <property type="entry name" value="cAMP-binding domain-like"/>
    <property type="match status" value="1"/>
</dbReference>
<protein>
    <submittedName>
        <fullName evidence="7">cAMP-binding domain of CRP or a regulatory subunit of cAMP-dependent protein kinases</fullName>
    </submittedName>
</protein>
<evidence type="ECO:0000313" key="7">
    <source>
        <dbReference type="EMBL" id="SEH11455.1"/>
    </source>
</evidence>
<dbReference type="Pfam" id="PF13545">
    <property type="entry name" value="HTH_Crp_2"/>
    <property type="match status" value="1"/>
</dbReference>
<gene>
    <name evidence="7" type="ORF">SAMN02745716_0772</name>
</gene>
<dbReference type="InterPro" id="IPR012318">
    <property type="entry name" value="HTH_CRP"/>
</dbReference>
<dbReference type="OrthoDB" id="892842at2"/>
<evidence type="ECO:0000259" key="5">
    <source>
        <dbReference type="PROSITE" id="PS50042"/>
    </source>
</evidence>
<dbReference type="SMART" id="SM00100">
    <property type="entry name" value="cNMP"/>
    <property type="match status" value="1"/>
</dbReference>
<proteinExistence type="predicted"/>
<evidence type="ECO:0000313" key="8">
    <source>
        <dbReference type="Proteomes" id="UP000222056"/>
    </source>
</evidence>
<dbReference type="SMART" id="SM00419">
    <property type="entry name" value="HTH_CRP"/>
    <property type="match status" value="1"/>
</dbReference>
<dbReference type="GO" id="GO:0003677">
    <property type="term" value="F:DNA binding"/>
    <property type="evidence" value="ECO:0007669"/>
    <property type="project" value="UniProtKB-KW"/>
</dbReference>
<feature type="domain" description="HTH crp-type" evidence="6">
    <location>
        <begin position="193"/>
        <end position="266"/>
    </location>
</feature>
<feature type="compositionally biased region" description="Low complexity" evidence="4">
    <location>
        <begin position="21"/>
        <end position="34"/>
    </location>
</feature>
<keyword evidence="7" id="KW-0418">Kinase</keyword>
<dbReference type="CDD" id="cd00038">
    <property type="entry name" value="CAP_ED"/>
    <property type="match status" value="1"/>
</dbReference>
<sequence length="273" mass="29511">MTTTKDRAASAIIGDAPTAMPASRGRGSGVSASGGVPVPRQTLVIGREEAADLLARTDVFSALDRPQLLELATVAVPRSWQRGEVIFREGDEGDTCYVVRSGAVLLTRQHRDGRTLAIAELRAGQMFGELALFRGERRSATAEALEATTALALLAGDVERLIRADPSIALRMLAAMAERVSRTTDRLVQQSFQTVPGRVAATLLAQVAARQREGAPPRDVEIQVTQAEIATLAGTTRESASRFLQELARDGVVTLRRGRVIVHEPERLRNYIH</sequence>
<dbReference type="STRING" id="29539.SAMN02745716_0772"/>
<keyword evidence="7" id="KW-0808">Transferase</keyword>
<dbReference type="SUPFAM" id="SSF46785">
    <property type="entry name" value="Winged helix' DNA-binding domain"/>
    <property type="match status" value="1"/>
</dbReference>
<dbReference type="PROSITE" id="PS50042">
    <property type="entry name" value="CNMP_BINDING_3"/>
    <property type="match status" value="1"/>
</dbReference>
<evidence type="ECO:0000256" key="1">
    <source>
        <dbReference type="ARBA" id="ARBA00023015"/>
    </source>
</evidence>
<dbReference type="GO" id="GO:0003700">
    <property type="term" value="F:DNA-binding transcription factor activity"/>
    <property type="evidence" value="ECO:0007669"/>
    <property type="project" value="TreeGrafter"/>
</dbReference>
<dbReference type="InterPro" id="IPR000595">
    <property type="entry name" value="cNMP-bd_dom"/>
</dbReference>
<reference evidence="8" key="1">
    <citation type="submission" date="2016-10" db="EMBL/GenBank/DDBJ databases">
        <authorList>
            <person name="Varghese N."/>
            <person name="Submissions S."/>
        </authorList>
    </citation>
    <scope>NUCLEOTIDE SEQUENCE [LARGE SCALE GENOMIC DNA]</scope>
    <source>
        <strain evidence="8">ATCC 35263</strain>
    </source>
</reference>
<dbReference type="GO" id="GO:0016301">
    <property type="term" value="F:kinase activity"/>
    <property type="evidence" value="ECO:0007669"/>
    <property type="project" value="UniProtKB-KW"/>
</dbReference>
<dbReference type="Proteomes" id="UP000222056">
    <property type="component" value="Unassembled WGS sequence"/>
</dbReference>
<evidence type="ECO:0000256" key="3">
    <source>
        <dbReference type="ARBA" id="ARBA00023163"/>
    </source>
</evidence>
<evidence type="ECO:0000256" key="4">
    <source>
        <dbReference type="SAM" id="MobiDB-lite"/>
    </source>
</evidence>
<name>A0A1H6FNX0_THEAL</name>
<dbReference type="InterPro" id="IPR018490">
    <property type="entry name" value="cNMP-bd_dom_sf"/>
</dbReference>
<keyword evidence="8" id="KW-1185">Reference proteome</keyword>
<dbReference type="PROSITE" id="PS51063">
    <property type="entry name" value="HTH_CRP_2"/>
    <property type="match status" value="1"/>
</dbReference>
<dbReference type="InterPro" id="IPR018488">
    <property type="entry name" value="cNMP-bd_CS"/>
</dbReference>
<feature type="domain" description="Cyclic nucleotide-binding" evidence="5">
    <location>
        <begin position="59"/>
        <end position="179"/>
    </location>
</feature>
<dbReference type="InterPro" id="IPR036388">
    <property type="entry name" value="WH-like_DNA-bd_sf"/>
</dbReference>
<evidence type="ECO:0000259" key="6">
    <source>
        <dbReference type="PROSITE" id="PS51063"/>
    </source>
</evidence>
<dbReference type="InterPro" id="IPR014710">
    <property type="entry name" value="RmlC-like_jellyroll"/>
</dbReference>
<accession>A0A1H6FNX0</accession>
<keyword evidence="3" id="KW-0804">Transcription</keyword>
<dbReference type="Pfam" id="PF00027">
    <property type="entry name" value="cNMP_binding"/>
    <property type="match status" value="1"/>
</dbReference>
<dbReference type="InterPro" id="IPR036390">
    <property type="entry name" value="WH_DNA-bd_sf"/>
</dbReference>
<dbReference type="PANTHER" id="PTHR24567">
    <property type="entry name" value="CRP FAMILY TRANSCRIPTIONAL REGULATORY PROTEIN"/>
    <property type="match status" value="1"/>
</dbReference>
<dbReference type="RefSeq" id="WP_093116368.1">
    <property type="nucleotide sequence ID" value="NZ_FNWJ01000001.1"/>
</dbReference>
<dbReference type="GO" id="GO:0005829">
    <property type="term" value="C:cytosol"/>
    <property type="evidence" value="ECO:0007669"/>
    <property type="project" value="TreeGrafter"/>
</dbReference>
<dbReference type="PROSITE" id="PS00889">
    <property type="entry name" value="CNMP_BINDING_2"/>
    <property type="match status" value="1"/>
</dbReference>
<dbReference type="InterPro" id="IPR050397">
    <property type="entry name" value="Env_Response_Regulators"/>
</dbReference>